<evidence type="ECO:0000313" key="8">
    <source>
        <dbReference type="Proteomes" id="UP000199394"/>
    </source>
</evidence>
<name>A0A1H4DJQ0_9FIRM</name>
<dbReference type="Gene3D" id="3.40.710.10">
    <property type="entry name" value="DD-peptidase/beta-lactamase superfamily"/>
    <property type="match status" value="1"/>
</dbReference>
<dbReference type="GO" id="GO:0046677">
    <property type="term" value="P:response to antibiotic"/>
    <property type="evidence" value="ECO:0007669"/>
    <property type="project" value="InterPro"/>
</dbReference>
<gene>
    <name evidence="7" type="ORF">SAMN04515656_12525</name>
</gene>
<dbReference type="GO" id="GO:0071972">
    <property type="term" value="F:peptidoglycan L,D-transpeptidase activity"/>
    <property type="evidence" value="ECO:0007669"/>
    <property type="project" value="TreeGrafter"/>
</dbReference>
<dbReference type="GO" id="GO:0071555">
    <property type="term" value="P:cell wall organization"/>
    <property type="evidence" value="ECO:0007669"/>
    <property type="project" value="TreeGrafter"/>
</dbReference>
<dbReference type="Pfam" id="PF05223">
    <property type="entry name" value="MecA_N"/>
    <property type="match status" value="1"/>
</dbReference>
<dbReference type="SUPFAM" id="SSF56601">
    <property type="entry name" value="beta-lactamase/transpeptidase-like"/>
    <property type="match status" value="1"/>
</dbReference>
<dbReference type="Gene3D" id="3.10.450.100">
    <property type="entry name" value="NTF2-like, domain 1"/>
    <property type="match status" value="1"/>
</dbReference>
<dbReference type="STRING" id="81409.SAMN04515656_12525"/>
<dbReference type="PANTHER" id="PTHR30627:SF25">
    <property type="entry name" value="PENICILLIN-BINDING PROTEIN 3"/>
    <property type="match status" value="1"/>
</dbReference>
<evidence type="ECO:0000259" key="4">
    <source>
        <dbReference type="Pfam" id="PF00905"/>
    </source>
</evidence>
<dbReference type="GO" id="GO:0005886">
    <property type="term" value="C:plasma membrane"/>
    <property type="evidence" value="ECO:0007669"/>
    <property type="project" value="TreeGrafter"/>
</dbReference>
<dbReference type="OrthoDB" id="9804124at2"/>
<dbReference type="AlphaFoldDB" id="A0A1H4DJQ0"/>
<dbReference type="EMBL" id="FNRK01000025">
    <property type="protein sequence ID" value="SEA73063.1"/>
    <property type="molecule type" value="Genomic_DNA"/>
</dbReference>
<evidence type="ECO:0000259" key="5">
    <source>
        <dbReference type="Pfam" id="PF03717"/>
    </source>
</evidence>
<evidence type="ECO:0000256" key="2">
    <source>
        <dbReference type="ARBA" id="ARBA00007171"/>
    </source>
</evidence>
<reference evidence="7 8" key="1">
    <citation type="submission" date="2016-10" db="EMBL/GenBank/DDBJ databases">
        <authorList>
            <person name="de Groot N.N."/>
        </authorList>
    </citation>
    <scope>NUCLEOTIDE SEQUENCE [LARGE SCALE GENOMIC DNA]</scope>
    <source>
        <strain evidence="7 8">SR12</strain>
    </source>
</reference>
<dbReference type="Gene3D" id="3.90.1310.10">
    <property type="entry name" value="Penicillin-binding protein 2a (Domain 2)"/>
    <property type="match status" value="1"/>
</dbReference>
<dbReference type="InterPro" id="IPR036138">
    <property type="entry name" value="PBP_dimer_sf"/>
</dbReference>
<evidence type="ECO:0000259" key="6">
    <source>
        <dbReference type="Pfam" id="PF05223"/>
    </source>
</evidence>
<dbReference type="InterPro" id="IPR050515">
    <property type="entry name" value="Beta-lactam/transpept"/>
</dbReference>
<dbReference type="InterPro" id="IPR032710">
    <property type="entry name" value="NTF2-like_dom_sf"/>
</dbReference>
<comment type="subcellular location">
    <subcellularLocation>
        <location evidence="1">Membrane</location>
    </subcellularLocation>
</comment>
<keyword evidence="8" id="KW-1185">Reference proteome</keyword>
<dbReference type="PANTHER" id="PTHR30627">
    <property type="entry name" value="PEPTIDOGLYCAN D,D-TRANSPEPTIDASE"/>
    <property type="match status" value="1"/>
</dbReference>
<proteinExistence type="inferred from homology"/>
<feature type="domain" description="Penicillin-binding protein dimerisation" evidence="5">
    <location>
        <begin position="165"/>
        <end position="323"/>
    </location>
</feature>
<dbReference type="SUPFAM" id="SSF56519">
    <property type="entry name" value="Penicillin binding protein dimerisation domain"/>
    <property type="match status" value="1"/>
</dbReference>
<evidence type="ECO:0000256" key="1">
    <source>
        <dbReference type="ARBA" id="ARBA00004370"/>
    </source>
</evidence>
<dbReference type="Pfam" id="PF00905">
    <property type="entry name" value="Transpeptidase"/>
    <property type="match status" value="1"/>
</dbReference>
<protein>
    <submittedName>
        <fullName evidence="7">Penicillin-binding protein</fullName>
    </submittedName>
</protein>
<dbReference type="Proteomes" id="UP000199394">
    <property type="component" value="Unassembled WGS sequence"/>
</dbReference>
<dbReference type="Gene3D" id="3.30.1390.30">
    <property type="entry name" value="Penicillin-binding protein 2a, domain 3"/>
    <property type="match status" value="1"/>
</dbReference>
<dbReference type="InterPro" id="IPR012338">
    <property type="entry name" value="Beta-lactam/transpept-like"/>
</dbReference>
<dbReference type="RefSeq" id="WP_090309056.1">
    <property type="nucleotide sequence ID" value="NZ_FNRK01000025.1"/>
</dbReference>
<dbReference type="InterPro" id="IPR005311">
    <property type="entry name" value="PBP_dimer"/>
</dbReference>
<dbReference type="Pfam" id="PF03717">
    <property type="entry name" value="PBP_dimer"/>
    <property type="match status" value="1"/>
</dbReference>
<sequence length="690" mass="74382">MKGLEKEFLKSKKMMVLAIAAAVLLVLCLAFYAYQRYQAPERVITRYLEAVNQRDYERMYALISPESQETYTKDAFIERNKNIYEGVEAKNLTLNEVYFREKDPSGITVLSCDWTMDTLAGPIKNGHFILFTKENFLSPNRIIWDSSMIFSMLKDGDKVSVVSKEGERGSILDRNGNPLAAKGPVKIIALVPGKMNAETKDADIAALASLLAITPEEIQGALSAGWVTDDTFVPIKTLASVDAELTHDLFAIPGVLIEDDSARTYPYGEKAAHLVGYVQGISAEELAEKKGEGYSESSQIGKTGLERLYEGRLKGEVGATITIGVTLSNGNISTQVVGSKSPVRGEDVKTTIDAGLQTALYDQLAGDKGASVAMNPKTGEVLALVSTPSYDPSAFVQGMSEEAWQAISTDPATPLQNRFEATYTPGSTFKPITGAIGLKTGAFKADDDFGPSGLIWQKDAGWGDFNITTLQEYPGSANLENALVYSDNIYFAKAALKIGGEPFAKELTALGFGERLPFDLDLTPSKISQSGTFESEGQLAASGFGQGEVLVNPLHLATIYTAFTGDGSMVKPVLEYTDDAQAEYWKPQVLDSAVSETIRNDLIQVVENPEGTGHDAQIEGLSIAGKTGTAEIKATQTDATGTELGWFAAFTADPATAKPLMVVSIVEDVKDRGGSHYVVPKVKAVMEGYR</sequence>
<evidence type="ECO:0000256" key="3">
    <source>
        <dbReference type="ARBA" id="ARBA00023136"/>
    </source>
</evidence>
<keyword evidence="3" id="KW-0472">Membrane</keyword>
<dbReference type="InterPro" id="IPR007887">
    <property type="entry name" value="MecA_N"/>
</dbReference>
<dbReference type="InterPro" id="IPR001460">
    <property type="entry name" value="PCN-bd_Tpept"/>
</dbReference>
<feature type="domain" description="Penicillin-binding protein transpeptidase" evidence="4">
    <location>
        <begin position="369"/>
        <end position="687"/>
    </location>
</feature>
<dbReference type="GO" id="GO:0008658">
    <property type="term" value="F:penicillin binding"/>
    <property type="evidence" value="ECO:0007669"/>
    <property type="project" value="InterPro"/>
</dbReference>
<dbReference type="SUPFAM" id="SSF54427">
    <property type="entry name" value="NTF2-like"/>
    <property type="match status" value="1"/>
</dbReference>
<feature type="domain" description="NTF2-like N-terminal transpeptidase" evidence="6">
    <location>
        <begin position="40"/>
        <end position="156"/>
    </location>
</feature>
<comment type="similarity">
    <text evidence="2">Belongs to the transpeptidase family.</text>
</comment>
<organism evidence="7 8">
    <name type="scientific">Eubacterium aggregans</name>
    <dbReference type="NCBI Taxonomy" id="81409"/>
    <lineage>
        <taxon>Bacteria</taxon>
        <taxon>Bacillati</taxon>
        <taxon>Bacillota</taxon>
        <taxon>Clostridia</taxon>
        <taxon>Eubacteriales</taxon>
        <taxon>Eubacteriaceae</taxon>
        <taxon>Eubacterium</taxon>
    </lineage>
</organism>
<evidence type="ECO:0000313" key="7">
    <source>
        <dbReference type="EMBL" id="SEA73063.1"/>
    </source>
</evidence>
<accession>A0A1H4DJQ0</accession>